<dbReference type="OrthoDB" id="5501541at2"/>
<accession>A0A250I9A2</accession>
<sequence>MRHLPALLGLLFCAACVGPEDTPSNVKDLRVLAMRFDPPELFADVCSPDPSALLPTLARPVRLTALLPDPAGEGRDLDYVLYACSSSRDDLCEEDRVELARGVTRGGELVVNLAPGPGVAQLEDGTLLAQRVLEEDTYQGLGGIRLPVVLEVSGGGERIYARKLMVYNCPLVPGMAVNVQPELTGLLLEGEPWEEGVPRELSGPGPFRVEAMDFSERQESYVVPSFEFKPVQLRESWELSYYGTLGSFSPGQTGGSDLGGGEERHRVEWRPPSSATEPQDVLFWVVVRDGRGGLTWVTRSVRYTP</sequence>
<gene>
    <name evidence="2" type="ORF">MEBOL_001238</name>
</gene>
<evidence type="ECO:0000313" key="2">
    <source>
        <dbReference type="EMBL" id="ATB27793.1"/>
    </source>
</evidence>
<dbReference type="Proteomes" id="UP000217289">
    <property type="component" value="Chromosome"/>
</dbReference>
<dbReference type="RefSeq" id="WP_095976547.1">
    <property type="nucleotide sequence ID" value="NZ_CP022163.1"/>
</dbReference>
<reference evidence="2 3" key="1">
    <citation type="submission" date="2017-06" db="EMBL/GenBank/DDBJ databases">
        <authorList>
            <person name="Kim H.J."/>
            <person name="Triplett B.A."/>
        </authorList>
    </citation>
    <scope>NUCLEOTIDE SEQUENCE [LARGE SCALE GENOMIC DNA]</scope>
    <source>
        <strain evidence="2 3">DSM 14713</strain>
    </source>
</reference>
<evidence type="ECO:0000313" key="3">
    <source>
        <dbReference type="Proteomes" id="UP000217289"/>
    </source>
</evidence>
<name>A0A250I9A2_9BACT</name>
<proteinExistence type="predicted"/>
<dbReference type="KEGG" id="mbd:MEBOL_001238"/>
<organism evidence="2 3">
    <name type="scientific">Melittangium boletus DSM 14713</name>
    <dbReference type="NCBI Taxonomy" id="1294270"/>
    <lineage>
        <taxon>Bacteria</taxon>
        <taxon>Pseudomonadati</taxon>
        <taxon>Myxococcota</taxon>
        <taxon>Myxococcia</taxon>
        <taxon>Myxococcales</taxon>
        <taxon>Cystobacterineae</taxon>
        <taxon>Archangiaceae</taxon>
        <taxon>Melittangium</taxon>
    </lineage>
</organism>
<evidence type="ECO:0000256" key="1">
    <source>
        <dbReference type="SAM" id="MobiDB-lite"/>
    </source>
</evidence>
<dbReference type="AlphaFoldDB" id="A0A250I9A2"/>
<dbReference type="EMBL" id="CP022163">
    <property type="protein sequence ID" value="ATB27793.1"/>
    <property type="molecule type" value="Genomic_DNA"/>
</dbReference>
<keyword evidence="3" id="KW-1185">Reference proteome</keyword>
<feature type="region of interest" description="Disordered" evidence="1">
    <location>
        <begin position="248"/>
        <end position="275"/>
    </location>
</feature>
<protein>
    <submittedName>
        <fullName evidence="2">Uncharacterized protein</fullName>
    </submittedName>
</protein>